<gene>
    <name evidence="4" type="ORF">Fcan01_04451</name>
</gene>
<sequence>MSGCLSKGGKEPVEPPILNCKWTPCKRKFTLKFLLEKHEKLCPHNTLLHPTHLSPSVTIPASECLTTPTSCTFAALTPPPTPDSTGSSSENITTGRKRKSDGSRVVFSTPTSNSSKTRVNCPKQCGKTFSTKAGATRHGKLCGLTEEEKKKAIKLRFGNDPTHVCCNCGEVFEQTNEKTAHEDRCALTEDDVKEKYKDDPGHFCSNCAQFFIRTSNRKQHERSCGVTKEELTEGFKGNRRHWCSKCDYFSVNISDVMKHEAICNKTKEELMIEYKDDPTHWCSKCDYFSVDVSNMSRHKDACKKTKEELMIKYKDDPNHWCEQCGHLFFCRVYHQERHKLGYHTHIDVRTITLQEMKVVHPLTHNKSVIGEEDPLDPLDKENFDFIVKKKLEWADTFAHNKADTNFVYRAACLSHSFSSSSTTYYDFVLDHPEEVGAYSGVKGKFKGLDINEWHKQFSENSKLGQGALRGQQVVFFGQTCFKGPDSATEARKQEALEINYGFYANKYKGEKMYHINAERELTSLSYNSDAAIMKMLNMAVRGEPSLCHITECECPAYFHFELDKMKKVDFRIDKNRVKKESPPRLPPQKTRPTTEENIKREVDRLFLTLKEEIRLNLETKFNVYSVLIVNKADFPGMSDPRDILVALTTRKGLVMCCYNGKGLEAADGNIHAHHQYGESTIINELGKGDKIAIKITRMRCFSQRDAEEKEAFLQYTTGVSSRKKSHGIRIVPINIKMEWTAWLRLSDPVRKLAQECGEIGTSLYSFADHPDAPLYQEGEFAYPIDVARQVEKGEVAIVKFVDC</sequence>
<dbReference type="EMBL" id="LNIX01000002">
    <property type="protein sequence ID" value="OXA59092.1"/>
    <property type="molecule type" value="Genomic_DNA"/>
</dbReference>
<reference evidence="4 5" key="1">
    <citation type="submission" date="2015-12" db="EMBL/GenBank/DDBJ databases">
        <title>The genome of Folsomia candida.</title>
        <authorList>
            <person name="Faddeeva A."/>
            <person name="Derks M.F."/>
            <person name="Anvar Y."/>
            <person name="Smit S."/>
            <person name="Van Straalen N."/>
            <person name="Roelofs D."/>
        </authorList>
    </citation>
    <scope>NUCLEOTIDE SEQUENCE [LARGE SCALE GENOMIC DNA]</scope>
    <source>
        <strain evidence="4 5">VU population</strain>
        <tissue evidence="4">Whole body</tissue>
    </source>
</reference>
<evidence type="ECO:0000313" key="4">
    <source>
        <dbReference type="EMBL" id="OXA59092.1"/>
    </source>
</evidence>
<feature type="domain" description="C2H2-type" evidence="3">
    <location>
        <begin position="119"/>
        <end position="150"/>
    </location>
</feature>
<proteinExistence type="predicted"/>
<name>A0A226EN81_FOLCA</name>
<dbReference type="InterPro" id="IPR013087">
    <property type="entry name" value="Znf_C2H2_type"/>
</dbReference>
<dbReference type="AlphaFoldDB" id="A0A226EN81"/>
<keyword evidence="1" id="KW-0862">Zinc</keyword>
<evidence type="ECO:0000259" key="3">
    <source>
        <dbReference type="PROSITE" id="PS50157"/>
    </source>
</evidence>
<dbReference type="PROSITE" id="PS50157">
    <property type="entry name" value="ZINC_FINGER_C2H2_2"/>
    <property type="match status" value="1"/>
</dbReference>
<feature type="compositionally biased region" description="Polar residues" evidence="2">
    <location>
        <begin position="106"/>
        <end position="116"/>
    </location>
</feature>
<accession>A0A226EN81</accession>
<feature type="region of interest" description="Disordered" evidence="2">
    <location>
        <begin position="77"/>
        <end position="116"/>
    </location>
</feature>
<keyword evidence="1" id="KW-0479">Metal-binding</keyword>
<dbReference type="PROSITE" id="PS00028">
    <property type="entry name" value="ZINC_FINGER_C2H2_1"/>
    <property type="match status" value="1"/>
</dbReference>
<evidence type="ECO:0000313" key="5">
    <source>
        <dbReference type="Proteomes" id="UP000198287"/>
    </source>
</evidence>
<dbReference type="GO" id="GO:0008270">
    <property type="term" value="F:zinc ion binding"/>
    <property type="evidence" value="ECO:0007669"/>
    <property type="project" value="UniProtKB-KW"/>
</dbReference>
<organism evidence="4 5">
    <name type="scientific">Folsomia candida</name>
    <name type="common">Springtail</name>
    <dbReference type="NCBI Taxonomy" id="158441"/>
    <lineage>
        <taxon>Eukaryota</taxon>
        <taxon>Metazoa</taxon>
        <taxon>Ecdysozoa</taxon>
        <taxon>Arthropoda</taxon>
        <taxon>Hexapoda</taxon>
        <taxon>Collembola</taxon>
        <taxon>Entomobryomorpha</taxon>
        <taxon>Isotomoidea</taxon>
        <taxon>Isotomidae</taxon>
        <taxon>Proisotominae</taxon>
        <taxon>Folsomia</taxon>
    </lineage>
</organism>
<protein>
    <submittedName>
        <fullName evidence="4">Zinc finger and BTB domain-containing protein 17</fullName>
    </submittedName>
</protein>
<dbReference type="Proteomes" id="UP000198287">
    <property type="component" value="Unassembled WGS sequence"/>
</dbReference>
<keyword evidence="1" id="KW-0863">Zinc-finger</keyword>
<evidence type="ECO:0000256" key="1">
    <source>
        <dbReference type="PROSITE-ProRule" id="PRU00042"/>
    </source>
</evidence>
<evidence type="ECO:0000256" key="2">
    <source>
        <dbReference type="SAM" id="MobiDB-lite"/>
    </source>
</evidence>
<keyword evidence="5" id="KW-1185">Reference proteome</keyword>
<comment type="caution">
    <text evidence="4">The sequence shown here is derived from an EMBL/GenBank/DDBJ whole genome shotgun (WGS) entry which is preliminary data.</text>
</comment>